<accession>A0A5B7DQF4</accession>
<feature type="compositionally biased region" description="Basic and acidic residues" evidence="1">
    <location>
        <begin position="102"/>
        <end position="115"/>
    </location>
</feature>
<sequence>MGSKIKSIQTGHTDHVIKANIINLEIRDGLRHWFCKPPEFLSGGEGRREEQEGEPNLLSKGRDEVTSEYNPSASARSRTSFGIDRGDAATAGQPRGFQQWVRESERREEGKIRWL</sequence>
<evidence type="ECO:0000313" key="3">
    <source>
        <dbReference type="Proteomes" id="UP000324222"/>
    </source>
</evidence>
<dbReference type="AlphaFoldDB" id="A0A5B7DQF4"/>
<gene>
    <name evidence="2" type="ORF">E2C01_016958</name>
</gene>
<dbReference type="Proteomes" id="UP000324222">
    <property type="component" value="Unassembled WGS sequence"/>
</dbReference>
<evidence type="ECO:0000256" key="1">
    <source>
        <dbReference type="SAM" id="MobiDB-lite"/>
    </source>
</evidence>
<reference evidence="2 3" key="1">
    <citation type="submission" date="2019-05" db="EMBL/GenBank/DDBJ databases">
        <title>Another draft genome of Portunus trituberculatus and its Hox gene families provides insights of decapod evolution.</title>
        <authorList>
            <person name="Jeong J.-H."/>
            <person name="Song I."/>
            <person name="Kim S."/>
            <person name="Choi T."/>
            <person name="Kim D."/>
            <person name="Ryu S."/>
            <person name="Kim W."/>
        </authorList>
    </citation>
    <scope>NUCLEOTIDE SEQUENCE [LARGE SCALE GENOMIC DNA]</scope>
    <source>
        <tissue evidence="2">Muscle</tissue>
    </source>
</reference>
<protein>
    <submittedName>
        <fullName evidence="2">Uncharacterized protein</fullName>
    </submittedName>
</protein>
<feature type="compositionally biased region" description="Polar residues" evidence="1">
    <location>
        <begin position="67"/>
        <end position="80"/>
    </location>
</feature>
<evidence type="ECO:0000313" key="2">
    <source>
        <dbReference type="EMBL" id="MPC23892.1"/>
    </source>
</evidence>
<dbReference type="EMBL" id="VSRR010001265">
    <property type="protein sequence ID" value="MPC23892.1"/>
    <property type="molecule type" value="Genomic_DNA"/>
</dbReference>
<proteinExistence type="predicted"/>
<keyword evidence="3" id="KW-1185">Reference proteome</keyword>
<name>A0A5B7DQF4_PORTR</name>
<feature type="region of interest" description="Disordered" evidence="1">
    <location>
        <begin position="39"/>
        <end position="115"/>
    </location>
</feature>
<comment type="caution">
    <text evidence="2">The sequence shown here is derived from an EMBL/GenBank/DDBJ whole genome shotgun (WGS) entry which is preliminary data.</text>
</comment>
<organism evidence="2 3">
    <name type="scientific">Portunus trituberculatus</name>
    <name type="common">Swimming crab</name>
    <name type="synonym">Neptunus trituberculatus</name>
    <dbReference type="NCBI Taxonomy" id="210409"/>
    <lineage>
        <taxon>Eukaryota</taxon>
        <taxon>Metazoa</taxon>
        <taxon>Ecdysozoa</taxon>
        <taxon>Arthropoda</taxon>
        <taxon>Crustacea</taxon>
        <taxon>Multicrustacea</taxon>
        <taxon>Malacostraca</taxon>
        <taxon>Eumalacostraca</taxon>
        <taxon>Eucarida</taxon>
        <taxon>Decapoda</taxon>
        <taxon>Pleocyemata</taxon>
        <taxon>Brachyura</taxon>
        <taxon>Eubrachyura</taxon>
        <taxon>Portunoidea</taxon>
        <taxon>Portunidae</taxon>
        <taxon>Portuninae</taxon>
        <taxon>Portunus</taxon>
    </lineage>
</organism>